<evidence type="ECO:0000313" key="9">
    <source>
        <dbReference type="Proteomes" id="UP000593561"/>
    </source>
</evidence>
<comment type="caution">
    <text evidence="8">The sequence shown here is derived from an EMBL/GenBank/DDBJ whole genome shotgun (WGS) entry which is preliminary data.</text>
</comment>
<sequence length="424" mass="48596">MDLSSNCELSRLFACNLTSITCKCLALVTIALFFRAILYHLSSGDVVLEWDDLDMILGRFMLLQSDEGFHRVKFLEVRQLVWGLNNQKIAFARACLTARIVNRTLLMPSLSASLFYKETDSLQPVSFNNVFRFERFNSLREGFIRLAHYSDLKNRTRVYNLRRGSGRKWTVERDLEQLKQSIINGPIEMHDVILMAGKNPFLWHDHWPVKDYARVFECLVLVDEISKEADKVVSKIRRIGRQLRSEPGEGSSLQLAPYVTVHMRVEIDWMIRCNKLEQRSGVCQISSSKQEIMERRGKIINFEAPIVVDLAVADNLLNDSSILSGWNKGLVPYEKKNLGVDGIYKKHPCLIQSAIGYEECSKADILVSNNFSTFSSLIVLERTQKMKRLGITSSYENENEINIQWPCYAYSMAAGETNGPFLIK</sequence>
<reference evidence="8 9" key="1">
    <citation type="journal article" date="2019" name="Genome Biol. Evol.">
        <title>Insights into the evolution of the New World diploid cottons (Gossypium, subgenus Houzingenia) based on genome sequencing.</title>
        <authorList>
            <person name="Grover C.E."/>
            <person name="Arick M.A. 2nd"/>
            <person name="Thrash A."/>
            <person name="Conover J.L."/>
            <person name="Sanders W.S."/>
            <person name="Peterson D.G."/>
            <person name="Frelichowski J.E."/>
            <person name="Scheffler J.A."/>
            <person name="Scheffler B.E."/>
            <person name="Wendel J.F."/>
        </authorList>
    </citation>
    <scope>NUCLEOTIDE SEQUENCE [LARGE SCALE GENOMIC DNA]</scope>
    <source>
        <strain evidence="8">27</strain>
        <tissue evidence="8">Leaf</tissue>
    </source>
</reference>
<gene>
    <name evidence="8" type="ORF">Godav_022712</name>
</gene>
<evidence type="ECO:0000256" key="4">
    <source>
        <dbReference type="ARBA" id="ARBA00023253"/>
    </source>
</evidence>
<evidence type="ECO:0000256" key="1">
    <source>
        <dbReference type="ARBA" id="ARBA00007737"/>
    </source>
</evidence>
<dbReference type="EMBL" id="JABFAC010000011">
    <property type="protein sequence ID" value="MBA0627914.1"/>
    <property type="molecule type" value="Genomic_DNA"/>
</dbReference>
<keyword evidence="5" id="KW-0119">Carbohydrate metabolism</keyword>
<organism evidence="8 9">
    <name type="scientific">Gossypium davidsonii</name>
    <name type="common">Davidson's cotton</name>
    <name type="synonym">Gossypium klotzschianum subsp. davidsonii</name>
    <dbReference type="NCBI Taxonomy" id="34287"/>
    <lineage>
        <taxon>Eukaryota</taxon>
        <taxon>Viridiplantae</taxon>
        <taxon>Streptophyta</taxon>
        <taxon>Embryophyta</taxon>
        <taxon>Tracheophyta</taxon>
        <taxon>Spermatophyta</taxon>
        <taxon>Magnoliopsida</taxon>
        <taxon>eudicotyledons</taxon>
        <taxon>Gunneridae</taxon>
        <taxon>Pentapetalae</taxon>
        <taxon>rosids</taxon>
        <taxon>malvids</taxon>
        <taxon>Malvales</taxon>
        <taxon>Malvaceae</taxon>
        <taxon>Malvoideae</taxon>
        <taxon>Gossypium</taxon>
    </lineage>
</organism>
<accession>A0A7J8SP71</accession>
<keyword evidence="2" id="KW-0328">Glycosyltransferase</keyword>
<keyword evidence="9" id="KW-1185">Reference proteome</keyword>
<dbReference type="GO" id="GO:0016757">
    <property type="term" value="F:glycosyltransferase activity"/>
    <property type="evidence" value="ECO:0007669"/>
    <property type="project" value="UniProtKB-KW"/>
</dbReference>
<dbReference type="Pfam" id="PF10250">
    <property type="entry name" value="O-FucT"/>
    <property type="match status" value="1"/>
</dbReference>
<dbReference type="GO" id="GO:0006004">
    <property type="term" value="P:fucose metabolic process"/>
    <property type="evidence" value="ECO:0007669"/>
    <property type="project" value="UniProtKB-KW"/>
</dbReference>
<evidence type="ECO:0000256" key="5">
    <source>
        <dbReference type="ARBA" id="ARBA00023277"/>
    </source>
</evidence>
<keyword evidence="3" id="KW-0808">Transferase</keyword>
<dbReference type="CDD" id="cd11296">
    <property type="entry name" value="O-FucT_like"/>
    <property type="match status" value="1"/>
</dbReference>
<comment type="similarity">
    <text evidence="1">Belongs to the glycosyltransferase GT106 family.</text>
</comment>
<evidence type="ECO:0000313" key="8">
    <source>
        <dbReference type="EMBL" id="MBA0627914.1"/>
    </source>
</evidence>
<keyword evidence="7" id="KW-0812">Transmembrane</keyword>
<feature type="transmembrane region" description="Helical" evidence="7">
    <location>
        <begin position="12"/>
        <end position="34"/>
    </location>
</feature>
<keyword evidence="7" id="KW-0472">Membrane</keyword>
<keyword evidence="4" id="KW-0294">Fucose metabolism</keyword>
<keyword evidence="7" id="KW-1133">Transmembrane helix</keyword>
<dbReference type="InterPro" id="IPR044982">
    <property type="entry name" value="AtOFT1-like"/>
</dbReference>
<dbReference type="PANTHER" id="PTHR37220">
    <property type="entry name" value="O-FUCOSYLTRANSFERASE 23"/>
    <property type="match status" value="1"/>
</dbReference>
<dbReference type="Gene3D" id="3.40.50.11350">
    <property type="match status" value="1"/>
</dbReference>
<dbReference type="PANTHER" id="PTHR37220:SF1">
    <property type="entry name" value="O-FUCOSYLTRANSFERASE 23"/>
    <property type="match status" value="1"/>
</dbReference>
<evidence type="ECO:0000256" key="3">
    <source>
        <dbReference type="ARBA" id="ARBA00022679"/>
    </source>
</evidence>
<name>A0A7J8SP71_GOSDV</name>
<dbReference type="Proteomes" id="UP000593561">
    <property type="component" value="Unassembled WGS sequence"/>
</dbReference>
<evidence type="ECO:0000256" key="6">
    <source>
        <dbReference type="ARBA" id="ARBA00030350"/>
    </source>
</evidence>
<evidence type="ECO:0000256" key="7">
    <source>
        <dbReference type="SAM" id="Phobius"/>
    </source>
</evidence>
<dbReference type="GO" id="GO:0009875">
    <property type="term" value="P:pollen-pistil interaction"/>
    <property type="evidence" value="ECO:0007669"/>
    <property type="project" value="InterPro"/>
</dbReference>
<dbReference type="InterPro" id="IPR019378">
    <property type="entry name" value="GDP-Fuc_O-FucTrfase"/>
</dbReference>
<evidence type="ECO:0000256" key="2">
    <source>
        <dbReference type="ARBA" id="ARBA00022676"/>
    </source>
</evidence>
<protein>
    <recommendedName>
        <fullName evidence="6">O-fucosyltransferase family protein</fullName>
    </recommendedName>
</protein>
<dbReference type="AlphaFoldDB" id="A0A7J8SP71"/>
<proteinExistence type="inferred from homology"/>